<sequence length="456" mass="49615">MEPQDWTGSIQWTVVAGFCDPASLSCYGPIYNISHPSFSPSPLPKSPATVRKHLSLSAGPQSALDCQLRFSSTPRHHQLRLLFCRGALQLSIATCMGLSHTHTCTDTLFFFFLHFCPFFKETLFEVRSNGAFCVSAVLFLGSFLVVFVSLAAGFVHAMDHTLFGCLRSPHAPPQSLHPAFALHGRSEHLSSYPDLSTSSPSSTCIVSGYPGEDGGLFGGHGHQRGLPMSQQHHHHVPQTQQTGWHIPQTASVSPASARLGLGISAPDSGSSDMGPGGPSLCASTPSLGGGVPSGASCVPGGDFGRHTMSPAEAEKRNGKRRSDSSESQDGNYKSDVSSKPRKERTAFTKEQIRELEAEFAHHNYLTRLRRYEIAVNLDLTERQVKVWFQNRRMKWKRVKGGQQGAVAREKELVNVKKGTLLPSEFSGIPGLLHTPDSLINNEDSHDSDQSSEHAHL</sequence>
<dbReference type="SUPFAM" id="SSF46689">
    <property type="entry name" value="Homeodomain-like"/>
    <property type="match status" value="1"/>
</dbReference>
<keyword evidence="7" id="KW-0804">Transcription</keyword>
<dbReference type="GO" id="GO:0005634">
    <property type="term" value="C:nucleus"/>
    <property type="evidence" value="ECO:0007669"/>
    <property type="project" value="UniProtKB-SubCell"/>
</dbReference>
<evidence type="ECO:0000313" key="14">
    <source>
        <dbReference type="Ensembl" id="ENSCCRP00015111758.1"/>
    </source>
</evidence>
<keyword evidence="12" id="KW-0812">Transmembrane</keyword>
<keyword evidence="8 9" id="KW-0539">Nucleus</keyword>
<dbReference type="Gene3D" id="1.10.10.60">
    <property type="entry name" value="Homeodomain-like"/>
    <property type="match status" value="1"/>
</dbReference>
<comment type="subcellular location">
    <subcellularLocation>
        <location evidence="1 9 10">Nucleus</location>
    </subcellularLocation>
</comment>
<name>A0A8C2GR13_CYPCA</name>
<keyword evidence="4 9" id="KW-0238">DNA-binding</keyword>
<keyword evidence="5 9" id="KW-0371">Homeobox</keyword>
<feature type="compositionally biased region" description="Basic and acidic residues" evidence="11">
    <location>
        <begin position="336"/>
        <end position="347"/>
    </location>
</feature>
<dbReference type="Pfam" id="PF00046">
    <property type="entry name" value="Homeodomain"/>
    <property type="match status" value="1"/>
</dbReference>
<dbReference type="Proteomes" id="UP000694700">
    <property type="component" value="Unplaced"/>
</dbReference>
<feature type="DNA-binding region" description="Homeobox" evidence="9">
    <location>
        <begin position="340"/>
        <end position="399"/>
    </location>
</feature>
<dbReference type="InterPro" id="IPR020479">
    <property type="entry name" value="HD_metazoa"/>
</dbReference>
<feature type="domain" description="Homeobox" evidence="13">
    <location>
        <begin position="338"/>
        <end position="398"/>
    </location>
</feature>
<dbReference type="PANTHER" id="PTHR24328">
    <property type="entry name" value="HOMEOBOX PROTEIN MOX"/>
    <property type="match status" value="1"/>
</dbReference>
<dbReference type="InterPro" id="IPR042634">
    <property type="entry name" value="MOX-1/MOX-2"/>
</dbReference>
<evidence type="ECO:0000313" key="15">
    <source>
        <dbReference type="Proteomes" id="UP000694700"/>
    </source>
</evidence>
<keyword evidence="12" id="KW-0472">Membrane</keyword>
<dbReference type="GO" id="GO:0061053">
    <property type="term" value="P:somite development"/>
    <property type="evidence" value="ECO:0007669"/>
    <property type="project" value="TreeGrafter"/>
</dbReference>
<keyword evidence="2" id="KW-0217">Developmental protein</keyword>
<feature type="compositionally biased region" description="Polar residues" evidence="11">
    <location>
        <begin position="325"/>
        <end position="335"/>
    </location>
</feature>
<keyword evidence="12" id="KW-1133">Transmembrane helix</keyword>
<protein>
    <submittedName>
        <fullName evidence="14">Mesenchyme homeobox 2a</fullName>
    </submittedName>
</protein>
<evidence type="ECO:0000256" key="3">
    <source>
        <dbReference type="ARBA" id="ARBA00023015"/>
    </source>
</evidence>
<dbReference type="AlphaFoldDB" id="A0A8C2GR13"/>
<dbReference type="InterPro" id="IPR017970">
    <property type="entry name" value="Homeobox_CS"/>
</dbReference>
<dbReference type="CDD" id="cd00086">
    <property type="entry name" value="homeodomain"/>
    <property type="match status" value="1"/>
</dbReference>
<dbReference type="PRINTS" id="PR00024">
    <property type="entry name" value="HOMEOBOX"/>
</dbReference>
<dbReference type="SMART" id="SM00389">
    <property type="entry name" value="HOX"/>
    <property type="match status" value="1"/>
</dbReference>
<feature type="compositionally biased region" description="Basic and acidic residues" evidence="11">
    <location>
        <begin position="312"/>
        <end position="324"/>
    </location>
</feature>
<organism evidence="14 15">
    <name type="scientific">Cyprinus carpio</name>
    <name type="common">Common carp</name>
    <dbReference type="NCBI Taxonomy" id="7962"/>
    <lineage>
        <taxon>Eukaryota</taxon>
        <taxon>Metazoa</taxon>
        <taxon>Chordata</taxon>
        <taxon>Craniata</taxon>
        <taxon>Vertebrata</taxon>
        <taxon>Euteleostomi</taxon>
        <taxon>Actinopterygii</taxon>
        <taxon>Neopterygii</taxon>
        <taxon>Teleostei</taxon>
        <taxon>Ostariophysi</taxon>
        <taxon>Cypriniformes</taxon>
        <taxon>Cyprinidae</taxon>
        <taxon>Cyprininae</taxon>
        <taxon>Cyprinus</taxon>
    </lineage>
</organism>
<evidence type="ECO:0000256" key="6">
    <source>
        <dbReference type="ARBA" id="ARBA00023159"/>
    </source>
</evidence>
<dbReference type="PROSITE" id="PS00027">
    <property type="entry name" value="HOMEOBOX_1"/>
    <property type="match status" value="1"/>
</dbReference>
<evidence type="ECO:0000256" key="10">
    <source>
        <dbReference type="RuleBase" id="RU000682"/>
    </source>
</evidence>
<evidence type="ECO:0000256" key="12">
    <source>
        <dbReference type="SAM" id="Phobius"/>
    </source>
</evidence>
<evidence type="ECO:0000256" key="9">
    <source>
        <dbReference type="PROSITE-ProRule" id="PRU00108"/>
    </source>
</evidence>
<evidence type="ECO:0000259" key="13">
    <source>
        <dbReference type="PROSITE" id="PS50071"/>
    </source>
</evidence>
<dbReference type="PANTHER" id="PTHR24328:SF1">
    <property type="entry name" value="HOMEOBOX PROTEIN MOX-2"/>
    <property type="match status" value="1"/>
</dbReference>
<feature type="transmembrane region" description="Helical" evidence="12">
    <location>
        <begin position="130"/>
        <end position="155"/>
    </location>
</feature>
<evidence type="ECO:0000256" key="7">
    <source>
        <dbReference type="ARBA" id="ARBA00023163"/>
    </source>
</evidence>
<reference evidence="14" key="1">
    <citation type="submission" date="2025-08" db="UniProtKB">
        <authorList>
            <consortium name="Ensembl"/>
        </authorList>
    </citation>
    <scope>IDENTIFICATION</scope>
</reference>
<evidence type="ECO:0000256" key="8">
    <source>
        <dbReference type="ARBA" id="ARBA00023242"/>
    </source>
</evidence>
<proteinExistence type="predicted"/>
<keyword evidence="6" id="KW-0010">Activator</keyword>
<feature type="region of interest" description="Disordered" evidence="11">
    <location>
        <begin position="432"/>
        <end position="456"/>
    </location>
</feature>
<accession>A0A8C2GR13</accession>
<evidence type="ECO:0000256" key="1">
    <source>
        <dbReference type="ARBA" id="ARBA00004123"/>
    </source>
</evidence>
<dbReference type="PROSITE" id="PS50071">
    <property type="entry name" value="HOMEOBOX_2"/>
    <property type="match status" value="1"/>
</dbReference>
<evidence type="ECO:0000256" key="4">
    <source>
        <dbReference type="ARBA" id="ARBA00023125"/>
    </source>
</evidence>
<evidence type="ECO:0000256" key="5">
    <source>
        <dbReference type="ARBA" id="ARBA00023155"/>
    </source>
</evidence>
<keyword evidence="3" id="KW-0805">Transcription regulation</keyword>
<dbReference type="FunFam" id="1.10.10.60:FF:000109">
    <property type="entry name" value="Homeobox protein MOX-2"/>
    <property type="match status" value="1"/>
</dbReference>
<dbReference type="GO" id="GO:0000981">
    <property type="term" value="F:DNA-binding transcription factor activity, RNA polymerase II-specific"/>
    <property type="evidence" value="ECO:0007669"/>
    <property type="project" value="InterPro"/>
</dbReference>
<evidence type="ECO:0000256" key="11">
    <source>
        <dbReference type="SAM" id="MobiDB-lite"/>
    </source>
</evidence>
<dbReference type="InterPro" id="IPR009057">
    <property type="entry name" value="Homeodomain-like_sf"/>
</dbReference>
<evidence type="ECO:0000256" key="2">
    <source>
        <dbReference type="ARBA" id="ARBA00022473"/>
    </source>
</evidence>
<feature type="region of interest" description="Disordered" evidence="11">
    <location>
        <begin position="259"/>
        <end position="347"/>
    </location>
</feature>
<dbReference type="InterPro" id="IPR001356">
    <property type="entry name" value="HD"/>
</dbReference>
<dbReference type="GO" id="GO:0000978">
    <property type="term" value="F:RNA polymerase II cis-regulatory region sequence-specific DNA binding"/>
    <property type="evidence" value="ECO:0007669"/>
    <property type="project" value="TreeGrafter"/>
</dbReference>
<dbReference type="GO" id="GO:0045944">
    <property type="term" value="P:positive regulation of transcription by RNA polymerase II"/>
    <property type="evidence" value="ECO:0007669"/>
    <property type="project" value="InterPro"/>
</dbReference>
<feature type="region of interest" description="Disordered" evidence="11">
    <location>
        <begin position="216"/>
        <end position="242"/>
    </location>
</feature>
<feature type="compositionally biased region" description="Basic and acidic residues" evidence="11">
    <location>
        <begin position="442"/>
        <end position="456"/>
    </location>
</feature>
<dbReference type="Ensembl" id="ENSCCRT00015115279.1">
    <property type="protein sequence ID" value="ENSCCRP00015111758.1"/>
    <property type="gene ID" value="ENSCCRG00015044270.1"/>
</dbReference>